<evidence type="ECO:0000313" key="2">
    <source>
        <dbReference type="EMBL" id="KAF3329071.1"/>
    </source>
</evidence>
<reference evidence="2" key="1">
    <citation type="submission" date="2020-01" db="EMBL/GenBank/DDBJ databases">
        <title>Genome sequence of Kobresia littledalei, the first chromosome-level genome in the family Cyperaceae.</title>
        <authorList>
            <person name="Qu G."/>
        </authorList>
    </citation>
    <scope>NUCLEOTIDE SEQUENCE</scope>
    <source>
        <strain evidence="2">C.B.Clarke</strain>
        <tissue evidence="2">Leaf</tissue>
    </source>
</reference>
<name>A0A833QWR5_9POAL</name>
<organism evidence="2 3">
    <name type="scientific">Carex littledalei</name>
    <dbReference type="NCBI Taxonomy" id="544730"/>
    <lineage>
        <taxon>Eukaryota</taxon>
        <taxon>Viridiplantae</taxon>
        <taxon>Streptophyta</taxon>
        <taxon>Embryophyta</taxon>
        <taxon>Tracheophyta</taxon>
        <taxon>Spermatophyta</taxon>
        <taxon>Magnoliopsida</taxon>
        <taxon>Liliopsida</taxon>
        <taxon>Poales</taxon>
        <taxon>Cyperaceae</taxon>
        <taxon>Cyperoideae</taxon>
        <taxon>Cariceae</taxon>
        <taxon>Carex</taxon>
        <taxon>Carex subgen. Euthyceras</taxon>
    </lineage>
</organism>
<feature type="region of interest" description="Disordered" evidence="1">
    <location>
        <begin position="144"/>
        <end position="180"/>
    </location>
</feature>
<comment type="caution">
    <text evidence="2">The sequence shown here is derived from an EMBL/GenBank/DDBJ whole genome shotgun (WGS) entry which is preliminary data.</text>
</comment>
<dbReference type="PANTHER" id="PTHR34686:SF5">
    <property type="entry name" value="OS05G0451300 PROTEIN"/>
    <property type="match status" value="1"/>
</dbReference>
<keyword evidence="3" id="KW-1185">Reference proteome</keyword>
<dbReference type="OrthoDB" id="1918800at2759"/>
<evidence type="ECO:0000313" key="3">
    <source>
        <dbReference type="Proteomes" id="UP000623129"/>
    </source>
</evidence>
<protein>
    <recommendedName>
        <fullName evidence="4">Maternal effect embryo arrest 59</fullName>
    </recommendedName>
</protein>
<dbReference type="EMBL" id="SWLB01000015">
    <property type="protein sequence ID" value="KAF3329071.1"/>
    <property type="molecule type" value="Genomic_DNA"/>
</dbReference>
<gene>
    <name evidence="2" type="ORF">FCM35_KLT06149</name>
</gene>
<feature type="region of interest" description="Disordered" evidence="1">
    <location>
        <begin position="30"/>
        <end position="49"/>
    </location>
</feature>
<dbReference type="Proteomes" id="UP000623129">
    <property type="component" value="Unassembled WGS sequence"/>
</dbReference>
<accession>A0A833QWR5</accession>
<sequence>MTERRPSRSDEHLAVEEEARMEAEVREYFDDMNTKRHTKPSRSDPPDSLLHVLDNPDARIPELRTFQDLEAHSQSQKIVCESDGSKPAEEYMATDYYDDLNLMDKQHHTTGSGFIKMEESNTNSSSSSNGSCFRIASDANVNAWDEHASSKGNPATNDWIPSAQTQTVIAASNKPKRSDE</sequence>
<evidence type="ECO:0008006" key="4">
    <source>
        <dbReference type="Google" id="ProtNLM"/>
    </source>
</evidence>
<proteinExistence type="predicted"/>
<evidence type="ECO:0000256" key="1">
    <source>
        <dbReference type="SAM" id="MobiDB-lite"/>
    </source>
</evidence>
<dbReference type="AlphaFoldDB" id="A0A833QWR5"/>
<dbReference type="PANTHER" id="PTHR34686">
    <property type="entry name" value="MATERNAL EFFECT EMBRYO ARREST PROTEIN"/>
    <property type="match status" value="1"/>
</dbReference>